<protein>
    <recommendedName>
        <fullName evidence="4">DUF4864 domain-containing protein</fullName>
    </recommendedName>
</protein>
<evidence type="ECO:0000313" key="2">
    <source>
        <dbReference type="EMBL" id="CAJ1404902.1"/>
    </source>
</evidence>
<organism evidence="2 3">
    <name type="scientific">Effrenium voratum</name>
    <dbReference type="NCBI Taxonomy" id="2562239"/>
    <lineage>
        <taxon>Eukaryota</taxon>
        <taxon>Sar</taxon>
        <taxon>Alveolata</taxon>
        <taxon>Dinophyceae</taxon>
        <taxon>Suessiales</taxon>
        <taxon>Symbiodiniaceae</taxon>
        <taxon>Effrenium</taxon>
    </lineage>
</organism>
<evidence type="ECO:0000256" key="1">
    <source>
        <dbReference type="SAM" id="SignalP"/>
    </source>
</evidence>
<feature type="chain" id="PRO_5041259572" description="DUF4864 domain-containing protein" evidence="1">
    <location>
        <begin position="25"/>
        <end position="164"/>
    </location>
</feature>
<keyword evidence="1" id="KW-0732">Signal</keyword>
<accession>A0AA36NFA0</accession>
<name>A0AA36NFA0_9DINO</name>
<comment type="caution">
    <text evidence="2">The sequence shown here is derived from an EMBL/GenBank/DDBJ whole genome shotgun (WGS) entry which is preliminary data.</text>
</comment>
<feature type="signal peptide" evidence="1">
    <location>
        <begin position="1"/>
        <end position="24"/>
    </location>
</feature>
<gene>
    <name evidence="2" type="ORF">EVOR1521_LOCUS27273</name>
</gene>
<evidence type="ECO:0000313" key="3">
    <source>
        <dbReference type="Proteomes" id="UP001178507"/>
    </source>
</evidence>
<reference evidence="2" key="1">
    <citation type="submission" date="2023-08" db="EMBL/GenBank/DDBJ databases">
        <authorList>
            <person name="Chen Y."/>
            <person name="Shah S."/>
            <person name="Dougan E. K."/>
            <person name="Thang M."/>
            <person name="Chan C."/>
        </authorList>
    </citation>
    <scope>NUCLEOTIDE SEQUENCE</scope>
</reference>
<dbReference type="Proteomes" id="UP001178507">
    <property type="component" value="Unassembled WGS sequence"/>
</dbReference>
<dbReference type="Pfam" id="PF16156">
    <property type="entry name" value="DUF4864"/>
    <property type="match status" value="1"/>
</dbReference>
<dbReference type="AlphaFoldDB" id="A0AA36NFA0"/>
<dbReference type="InterPro" id="IPR032347">
    <property type="entry name" value="DUF4864"/>
</dbReference>
<dbReference type="EMBL" id="CAUJNA010003561">
    <property type="protein sequence ID" value="CAJ1404902.1"/>
    <property type="molecule type" value="Genomic_DNA"/>
</dbReference>
<evidence type="ECO:0008006" key="4">
    <source>
        <dbReference type="Google" id="ProtNLM"/>
    </source>
</evidence>
<proteinExistence type="predicted"/>
<dbReference type="PANTHER" id="PTHR35716">
    <property type="entry name" value="OS05G0574700 PROTEIN-RELATED"/>
    <property type="match status" value="1"/>
</dbReference>
<keyword evidence="3" id="KW-1185">Reference proteome</keyword>
<sequence>MSRLAPLVKVGLLTLLLRLGLRTALISDSWRSAMPQPATVRNAVDVVLLQLTALQQNNPETNDGIAKTFEFASRGNKAVTGPLPRFAHMIHAGYPELLNSQSFTVLSALQVGEAEYVVRVEIRTNQWTGNRQSVFLWQLSDSGDGAGWMTDAVMPDEPNEAAER</sequence>